<dbReference type="AlphaFoldDB" id="A0A327MA25"/>
<organism evidence="2 3">
    <name type="scientific">Roseicella frigidaeris</name>
    <dbReference type="NCBI Taxonomy" id="2230885"/>
    <lineage>
        <taxon>Bacteria</taxon>
        <taxon>Pseudomonadati</taxon>
        <taxon>Pseudomonadota</taxon>
        <taxon>Alphaproteobacteria</taxon>
        <taxon>Acetobacterales</taxon>
        <taxon>Roseomonadaceae</taxon>
        <taxon>Roseicella</taxon>
    </lineage>
</organism>
<accession>A0A327MA25</accession>
<proteinExistence type="predicted"/>
<dbReference type="EMBL" id="QLIX01000005">
    <property type="protein sequence ID" value="RAI59172.1"/>
    <property type="molecule type" value="Genomic_DNA"/>
</dbReference>
<reference evidence="3" key="1">
    <citation type="submission" date="2018-06" db="EMBL/GenBank/DDBJ databases">
        <authorList>
            <person name="Khan S.A."/>
        </authorList>
    </citation>
    <scope>NUCLEOTIDE SEQUENCE [LARGE SCALE GENOMIC DNA]</scope>
    <source>
        <strain evidence="3">DB-1506</strain>
    </source>
</reference>
<feature type="compositionally biased region" description="Polar residues" evidence="1">
    <location>
        <begin position="57"/>
        <end position="69"/>
    </location>
</feature>
<protein>
    <submittedName>
        <fullName evidence="2">Uncharacterized protein</fullName>
    </submittedName>
</protein>
<keyword evidence="3" id="KW-1185">Reference proteome</keyword>
<evidence type="ECO:0000313" key="2">
    <source>
        <dbReference type="EMBL" id="RAI59172.1"/>
    </source>
</evidence>
<comment type="caution">
    <text evidence="2">The sequence shown here is derived from an EMBL/GenBank/DDBJ whole genome shotgun (WGS) entry which is preliminary data.</text>
</comment>
<name>A0A327MA25_9PROT</name>
<gene>
    <name evidence="2" type="ORF">DOO78_09015</name>
</gene>
<evidence type="ECO:0000256" key="1">
    <source>
        <dbReference type="SAM" id="MobiDB-lite"/>
    </source>
</evidence>
<evidence type="ECO:0000313" key="3">
    <source>
        <dbReference type="Proteomes" id="UP000249065"/>
    </source>
</evidence>
<dbReference type="Proteomes" id="UP000249065">
    <property type="component" value="Unassembled WGS sequence"/>
</dbReference>
<sequence>MAAQDLPVKPKVREVTPEGLLGFDGRDGRRLYVLREDVVTDTLAAGPICPDAPNRPATITGTPKATNQRDAGRSEQGMGTGRRC</sequence>
<feature type="region of interest" description="Disordered" evidence="1">
    <location>
        <begin position="47"/>
        <end position="84"/>
    </location>
</feature>